<gene>
    <name evidence="1" type="ORF">BT96DRAFT_936602</name>
</gene>
<organism evidence="1 2">
    <name type="scientific">Gymnopus androsaceus JB14</name>
    <dbReference type="NCBI Taxonomy" id="1447944"/>
    <lineage>
        <taxon>Eukaryota</taxon>
        <taxon>Fungi</taxon>
        <taxon>Dikarya</taxon>
        <taxon>Basidiomycota</taxon>
        <taxon>Agaricomycotina</taxon>
        <taxon>Agaricomycetes</taxon>
        <taxon>Agaricomycetidae</taxon>
        <taxon>Agaricales</taxon>
        <taxon>Marasmiineae</taxon>
        <taxon>Omphalotaceae</taxon>
        <taxon>Gymnopus</taxon>
    </lineage>
</organism>
<reference evidence="1" key="1">
    <citation type="journal article" date="2019" name="Environ. Microbiol.">
        <title>Fungal ecological strategies reflected in gene transcription - a case study of two litter decomposers.</title>
        <authorList>
            <person name="Barbi F."/>
            <person name="Kohler A."/>
            <person name="Barry K."/>
            <person name="Baskaran P."/>
            <person name="Daum C."/>
            <person name="Fauchery L."/>
            <person name="Ihrmark K."/>
            <person name="Kuo A."/>
            <person name="LaButti K."/>
            <person name="Lipzen A."/>
            <person name="Morin E."/>
            <person name="Grigoriev I.V."/>
            <person name="Henrissat B."/>
            <person name="Lindahl B."/>
            <person name="Martin F."/>
        </authorList>
    </citation>
    <scope>NUCLEOTIDE SEQUENCE</scope>
    <source>
        <strain evidence="1">JB14</strain>
    </source>
</reference>
<protein>
    <submittedName>
        <fullName evidence="1">Uncharacterized protein</fullName>
    </submittedName>
</protein>
<proteinExistence type="predicted"/>
<dbReference type="EMBL" id="ML769427">
    <property type="protein sequence ID" value="KAE9403244.1"/>
    <property type="molecule type" value="Genomic_DNA"/>
</dbReference>
<accession>A0A6A4I2Y7</accession>
<name>A0A6A4I2Y7_9AGAR</name>
<sequence>MGERMQGCILGQHPRIHNNVVFDVQSIDSYTSVILIVNKIIKIILLADNVDLSVIGYREDRRKHTMAKEELTVNCYCVDVVNFHKASFVYASMARDEDFDTFIMEWEVFLFTISLVAAGDVPLLDRILSYGGYKGPDGNISQLLYLTFSKIQFPIPRRKYF</sequence>
<keyword evidence="2" id="KW-1185">Reference proteome</keyword>
<evidence type="ECO:0000313" key="2">
    <source>
        <dbReference type="Proteomes" id="UP000799118"/>
    </source>
</evidence>
<evidence type="ECO:0000313" key="1">
    <source>
        <dbReference type="EMBL" id="KAE9403244.1"/>
    </source>
</evidence>
<dbReference type="Proteomes" id="UP000799118">
    <property type="component" value="Unassembled WGS sequence"/>
</dbReference>
<dbReference type="AlphaFoldDB" id="A0A6A4I2Y7"/>